<dbReference type="Proteomes" id="UP000295344">
    <property type="component" value="Unassembled WGS sequence"/>
</dbReference>
<dbReference type="EMBL" id="SOAM01000001">
    <property type="protein sequence ID" value="TDS81075.1"/>
    <property type="molecule type" value="Genomic_DNA"/>
</dbReference>
<dbReference type="AlphaFoldDB" id="A0A4R7FT54"/>
<dbReference type="OrthoDB" id="9919534at2"/>
<keyword evidence="1" id="KW-1133">Transmembrane helix</keyword>
<organism evidence="2 3">
    <name type="scientific">Amnibacterium kyonggiense</name>
    <dbReference type="NCBI Taxonomy" id="595671"/>
    <lineage>
        <taxon>Bacteria</taxon>
        <taxon>Bacillati</taxon>
        <taxon>Actinomycetota</taxon>
        <taxon>Actinomycetes</taxon>
        <taxon>Micrococcales</taxon>
        <taxon>Microbacteriaceae</taxon>
        <taxon>Amnibacterium</taxon>
    </lineage>
</organism>
<reference evidence="2 3" key="1">
    <citation type="submission" date="2019-03" db="EMBL/GenBank/DDBJ databases">
        <title>Genomic Encyclopedia of Archaeal and Bacterial Type Strains, Phase II (KMG-II): from individual species to whole genera.</title>
        <authorList>
            <person name="Goeker M."/>
        </authorList>
    </citation>
    <scope>NUCLEOTIDE SEQUENCE [LARGE SCALE GENOMIC DNA]</scope>
    <source>
        <strain evidence="2 3">DSM 24782</strain>
    </source>
</reference>
<accession>A0A4R7FT54</accession>
<name>A0A4R7FT54_9MICO</name>
<keyword evidence="1" id="KW-0472">Membrane</keyword>
<sequence length="161" mass="16703">MEDDRLDPRFASAVRGVLLDEVRGTPPLRTARPVRAAARRPRWHPVLALGIAAGLIVAIAIGFSVASQTRSSPPATQPLHGDCAEILTSRAASELIGKPLRLVPATSALSAPQWIAVPVVGGLQCTWAGVGGVEDASGITLTVLPATARPKQMKADTGCFG</sequence>
<feature type="transmembrane region" description="Helical" evidence="1">
    <location>
        <begin position="46"/>
        <end position="66"/>
    </location>
</feature>
<evidence type="ECO:0000313" key="3">
    <source>
        <dbReference type="Proteomes" id="UP000295344"/>
    </source>
</evidence>
<comment type="caution">
    <text evidence="2">The sequence shown here is derived from an EMBL/GenBank/DDBJ whole genome shotgun (WGS) entry which is preliminary data.</text>
</comment>
<keyword evidence="3" id="KW-1185">Reference proteome</keyword>
<keyword evidence="1" id="KW-0812">Transmembrane</keyword>
<dbReference type="RefSeq" id="WP_133765711.1">
    <property type="nucleotide sequence ID" value="NZ_BAAARP010000003.1"/>
</dbReference>
<evidence type="ECO:0000313" key="2">
    <source>
        <dbReference type="EMBL" id="TDS81075.1"/>
    </source>
</evidence>
<proteinExistence type="predicted"/>
<gene>
    <name evidence="2" type="ORF">CLV52_1649</name>
</gene>
<evidence type="ECO:0000256" key="1">
    <source>
        <dbReference type="SAM" id="Phobius"/>
    </source>
</evidence>
<protein>
    <submittedName>
        <fullName evidence="2">Uncharacterized protein</fullName>
    </submittedName>
</protein>